<dbReference type="PANTHER" id="PTHR43409:SF7">
    <property type="entry name" value="BLL1977 PROTEIN"/>
    <property type="match status" value="1"/>
</dbReference>
<reference evidence="8" key="1">
    <citation type="submission" date="2009-09" db="EMBL/GenBank/DDBJ databases">
        <title>The complete plasmid1 of Alicyclobacillus acidocaldarius subsp. acidocaldarius DSM 446.</title>
        <authorList>
            <consortium name="US DOE Joint Genome Institute (JGI-PGF)"/>
            <person name="Lucas S."/>
            <person name="Copeland A."/>
            <person name="Lapidus A."/>
            <person name="Glavina del Rio T."/>
            <person name="Dalin E."/>
            <person name="Tice H."/>
            <person name="Bruce D."/>
            <person name="Goodwin L."/>
            <person name="Pitluck S."/>
            <person name="Kyrpides N."/>
            <person name="Mavromatis K."/>
            <person name="Ivanova N."/>
            <person name="Ovchinnikova G."/>
            <person name="Chertkov O."/>
            <person name="Sims D."/>
            <person name="Brettin T."/>
            <person name="Detter J.C."/>
            <person name="Han C."/>
            <person name="Larimer F."/>
            <person name="Land M."/>
            <person name="Hauser L."/>
            <person name="Markowitz V."/>
            <person name="Cheng J.-F."/>
            <person name="Hugenholtz P."/>
            <person name="Woyke T."/>
            <person name="Wu D."/>
            <person name="Pukall R."/>
            <person name="Klenk H.-P."/>
            <person name="Eisen J.A."/>
        </authorList>
    </citation>
    <scope>NUCLEOTIDE SEQUENCE [LARGE SCALE GENOMIC DNA]</scope>
    <source>
        <strain evidence="8">ATCC 27009 / DSM 446 / BCRC 14685 / JCM 5260 / KCTC 1825 / NBRC 15652 / NCIMB 11725 / NRRL B-14509 / 104-IA</strain>
        <plasmid evidence="8">pAACI01</plasmid>
    </source>
</reference>
<keyword evidence="3" id="KW-0479">Metal-binding</keyword>
<dbReference type="SUPFAM" id="SSF102114">
    <property type="entry name" value="Radical SAM enzymes"/>
    <property type="match status" value="1"/>
</dbReference>
<name>C8WY99_ALIAD</name>
<dbReference type="GO" id="GO:0046872">
    <property type="term" value="F:metal ion binding"/>
    <property type="evidence" value="ECO:0007669"/>
    <property type="project" value="UniProtKB-KW"/>
</dbReference>
<dbReference type="SFLD" id="SFLDS00029">
    <property type="entry name" value="Radical_SAM"/>
    <property type="match status" value="1"/>
</dbReference>
<evidence type="ECO:0000313" key="7">
    <source>
        <dbReference type="EMBL" id="ACV59993.1"/>
    </source>
</evidence>
<evidence type="ECO:0000313" key="8">
    <source>
        <dbReference type="Proteomes" id="UP000001917"/>
    </source>
</evidence>
<proteinExistence type="predicted"/>
<keyword evidence="5" id="KW-0411">Iron-sulfur</keyword>
<dbReference type="InterPro" id="IPR007197">
    <property type="entry name" value="rSAM"/>
</dbReference>
<dbReference type="GO" id="GO:0051536">
    <property type="term" value="F:iron-sulfur cluster binding"/>
    <property type="evidence" value="ECO:0007669"/>
    <property type="project" value="UniProtKB-KW"/>
</dbReference>
<evidence type="ECO:0000256" key="5">
    <source>
        <dbReference type="ARBA" id="ARBA00023014"/>
    </source>
</evidence>
<evidence type="ECO:0000256" key="2">
    <source>
        <dbReference type="ARBA" id="ARBA00022691"/>
    </source>
</evidence>
<dbReference type="Gene3D" id="3.80.30.20">
    <property type="entry name" value="tm_1862 like domain"/>
    <property type="match status" value="1"/>
</dbReference>
<sequence length="423" mass="48329">MKILLVSVFEGGFQPQTIATAAGALSEIGVEIDALDVYIEDLRFNKVSDANLVAISVPLFDSIQPAIALSKEIRKINPRTHVTFFGQHATIHAQKLASTYGDSCIRGDWEYPLINLARYLMGNNSELVGVLLADDAKKGKSTPVYIGRNDLRVPARSILPPLDKYPQPHVERIMGSKQVVGATEIARGCHHKCLYCSVFAAYNGKVVLIPEDIVLEDAKNLVEQGMTHLSFIDADFFNAKWHGIKIIRKLHEKYPFLTYDFTTRVDHILENRDTFREMVNLGVKFVTSALEFPSEELLDEVEKQITVNDIREAIKFLREIGMKLNPTFIMFNPWTRLEDLIEFRAFIEDNNLQDLIDPVQYQTRLHLYKGSPLLIKKSVKNLELTELEFHYEWKHPDPRVDELYSQLHKPVENGVMKRCCLKC</sequence>
<dbReference type="NCBIfam" id="NF040542">
    <property type="entry name" value="rSAM_RCCLKC"/>
    <property type="match status" value="1"/>
</dbReference>
<organism evidence="7 8">
    <name type="scientific">Alicyclobacillus acidocaldarius subsp. acidocaldarius (strain ATCC 27009 / DSM 446 / BCRC 14685 / JCM 5260 / KCTC 1825 / NBRC 15652 / NCIMB 11725 / NRRL B-14509 / 104-IA)</name>
    <name type="common">Bacillus acidocaldarius</name>
    <dbReference type="NCBI Taxonomy" id="521098"/>
    <lineage>
        <taxon>Bacteria</taxon>
        <taxon>Bacillati</taxon>
        <taxon>Bacillota</taxon>
        <taxon>Bacilli</taxon>
        <taxon>Bacillales</taxon>
        <taxon>Alicyclobacillaceae</taxon>
        <taxon>Alicyclobacillus</taxon>
    </lineage>
</organism>
<dbReference type="Pfam" id="PF04055">
    <property type="entry name" value="Radical_SAM"/>
    <property type="match status" value="1"/>
</dbReference>
<evidence type="ECO:0000259" key="6">
    <source>
        <dbReference type="PROSITE" id="PS51918"/>
    </source>
</evidence>
<dbReference type="SMART" id="SM00729">
    <property type="entry name" value="Elp3"/>
    <property type="match status" value="1"/>
</dbReference>
<dbReference type="Gene3D" id="3.40.50.280">
    <property type="entry name" value="Cobalamin-binding domain"/>
    <property type="match status" value="1"/>
</dbReference>
<keyword evidence="8" id="KW-1185">Reference proteome</keyword>
<keyword evidence="4" id="KW-0408">Iron</keyword>
<evidence type="ECO:0000256" key="4">
    <source>
        <dbReference type="ARBA" id="ARBA00023004"/>
    </source>
</evidence>
<gene>
    <name evidence="7" type="ordered locus">Aaci_2990</name>
</gene>
<dbReference type="SFLD" id="SFLDG01082">
    <property type="entry name" value="B12-binding_domain_containing"/>
    <property type="match status" value="1"/>
</dbReference>
<dbReference type="KEGG" id="aac:Aaci_2990"/>
<dbReference type="PROSITE" id="PS51918">
    <property type="entry name" value="RADICAL_SAM"/>
    <property type="match status" value="1"/>
</dbReference>
<comment type="cofactor">
    <cofactor evidence="1">
        <name>[4Fe-4S] cluster</name>
        <dbReference type="ChEBI" id="CHEBI:49883"/>
    </cofactor>
</comment>
<dbReference type="GO" id="GO:0003824">
    <property type="term" value="F:catalytic activity"/>
    <property type="evidence" value="ECO:0007669"/>
    <property type="project" value="InterPro"/>
</dbReference>
<dbReference type="HOGENOM" id="CLU_646996_0_0_9"/>
<dbReference type="NCBIfam" id="NF040537">
    <property type="entry name" value="radical_ArsL"/>
    <property type="match status" value="1"/>
</dbReference>
<reference evidence="7 8" key="2">
    <citation type="journal article" date="2010" name="Stand. Genomic Sci.">
        <title>Complete genome sequence of Alicyclobacillus acidocaldarius type strain (104-IA).</title>
        <authorList>
            <person name="Mavromatis K."/>
            <person name="Sikorski J."/>
            <person name="Lapidus A."/>
            <person name="Glavina Del Rio T."/>
            <person name="Copeland A."/>
            <person name="Tice H."/>
            <person name="Cheng J.F."/>
            <person name="Lucas S."/>
            <person name="Chen F."/>
            <person name="Nolan M."/>
            <person name="Bruce D."/>
            <person name="Goodwin L."/>
            <person name="Pitluck S."/>
            <person name="Ivanova N."/>
            <person name="Ovchinnikova G."/>
            <person name="Pati A."/>
            <person name="Chen A."/>
            <person name="Palaniappan K."/>
            <person name="Land M."/>
            <person name="Hauser L."/>
            <person name="Chang Y.J."/>
            <person name="Jeffries C.D."/>
            <person name="Chain P."/>
            <person name="Meincke L."/>
            <person name="Sims D."/>
            <person name="Chertkov O."/>
            <person name="Han C."/>
            <person name="Brettin T."/>
            <person name="Detter J.C."/>
            <person name="Wahrenburg C."/>
            <person name="Rohde M."/>
            <person name="Pukall R."/>
            <person name="Goker M."/>
            <person name="Bristow J."/>
            <person name="Eisen J.A."/>
            <person name="Markowitz V."/>
            <person name="Hugenholtz P."/>
            <person name="Klenk H.P."/>
            <person name="Kyrpides N.C."/>
        </authorList>
    </citation>
    <scope>NUCLEOTIDE SEQUENCE [LARGE SCALE GENOMIC DNA]</scope>
    <source>
        <strain evidence="8">ATCC 27009 / DSM 446 / BCRC 14685 / JCM 5260 / KCTC 1825 / NBRC 15652 / NCIMB 11725 / NRRL B-14509 / 104-IA</strain>
        <plasmid evidence="7 8">pAACI01</plasmid>
    </source>
</reference>
<dbReference type="EMBL" id="CP001728">
    <property type="protein sequence ID" value="ACV59993.1"/>
    <property type="molecule type" value="Genomic_DNA"/>
</dbReference>
<dbReference type="InterPro" id="IPR006638">
    <property type="entry name" value="Elp3/MiaA/NifB-like_rSAM"/>
</dbReference>
<accession>C8WY99</accession>
<keyword evidence="7" id="KW-0614">Plasmid</keyword>
<dbReference type="InterPro" id="IPR023404">
    <property type="entry name" value="rSAM_horseshoe"/>
</dbReference>
<geneLocation type="plasmid" evidence="7 8">
    <name>pAACI01</name>
</geneLocation>
<evidence type="ECO:0000256" key="3">
    <source>
        <dbReference type="ARBA" id="ARBA00022723"/>
    </source>
</evidence>
<dbReference type="PANTHER" id="PTHR43409">
    <property type="entry name" value="ANAEROBIC MAGNESIUM-PROTOPORPHYRIN IX MONOMETHYL ESTER CYCLASE-RELATED"/>
    <property type="match status" value="1"/>
</dbReference>
<dbReference type="AlphaFoldDB" id="C8WY99"/>
<dbReference type="InterPro" id="IPR058240">
    <property type="entry name" value="rSAM_sf"/>
</dbReference>
<dbReference type="SMR" id="C8WY99"/>
<dbReference type="GO" id="GO:0005829">
    <property type="term" value="C:cytosol"/>
    <property type="evidence" value="ECO:0007669"/>
    <property type="project" value="TreeGrafter"/>
</dbReference>
<feature type="domain" description="Radical SAM core" evidence="6">
    <location>
        <begin position="175"/>
        <end position="397"/>
    </location>
</feature>
<protein>
    <submittedName>
        <fullName evidence="7">Radical SAM domain protein</fullName>
    </submittedName>
</protein>
<dbReference type="Proteomes" id="UP000001917">
    <property type="component" value="Plasmid pAACI01"/>
</dbReference>
<dbReference type="InterPro" id="IPR051198">
    <property type="entry name" value="BchE-like"/>
</dbReference>
<dbReference type="CDD" id="cd01335">
    <property type="entry name" value="Radical_SAM"/>
    <property type="match status" value="1"/>
</dbReference>
<keyword evidence="2" id="KW-0949">S-adenosyl-L-methionine</keyword>
<dbReference type="RefSeq" id="WP_015759721.1">
    <property type="nucleotide sequence ID" value="NC_013206.1"/>
</dbReference>
<evidence type="ECO:0000256" key="1">
    <source>
        <dbReference type="ARBA" id="ARBA00001966"/>
    </source>
</evidence>